<dbReference type="GO" id="GO:0006508">
    <property type="term" value="P:proteolysis"/>
    <property type="evidence" value="ECO:0007669"/>
    <property type="project" value="InterPro"/>
</dbReference>
<accession>A0A7J5JY10</accession>
<protein>
    <recommendedName>
        <fullName evidence="1">Tail specific protease domain-containing protein</fullName>
    </recommendedName>
</protein>
<organism evidence="2 3">
    <name type="scientific">Bacteroides thetaiotaomicron</name>
    <dbReference type="NCBI Taxonomy" id="818"/>
    <lineage>
        <taxon>Bacteria</taxon>
        <taxon>Pseudomonadati</taxon>
        <taxon>Bacteroidota</taxon>
        <taxon>Bacteroidia</taxon>
        <taxon>Bacteroidales</taxon>
        <taxon>Bacteroidaceae</taxon>
        <taxon>Bacteroides</taxon>
    </lineage>
</organism>
<dbReference type="RefSeq" id="WP_211478282.1">
    <property type="nucleotide sequence ID" value="NZ_CP072224.1"/>
</dbReference>
<dbReference type="Pfam" id="PF18294">
    <property type="entry name" value="Pept_S41_N"/>
    <property type="match status" value="1"/>
</dbReference>
<sequence>MNKILLFIYFVVLIYSCSSDNTELLLEEQTVKEGVYAGDNQWIYEQMNHYYLWREDLPDSLSCDYTTDPVTFYKALLSSKDRFSYCTRNTYYTSSVEPLDYGFAYQVYKSIKGENLLQVLYVTSENLRKQKLGRGDWLHKVPTFGSSLSFARGKVKNGAFQPLDTLTVEPISWGQQRNTVYLDSIYSVGSSKVGYLCYLEFDNIKDLETPIKKFYDAHVDELILDLRYNPGGYVRTCRYLCNSIVPDEGYGKIFQQCTYNDRVSEEYLKEFGSRTTKEYYEVPTNGNGQILGSEIYGLKLKRLYILTSKNTASASEATIVCLRPFMNITVIGEQTYGKGVGSWTISERQYKYELHPIIMQYYNASMETTPSDGIPADVEIAGGYDTVKKELGDRNEPLLAAALRSIEMDGSSTVIVEGITRAEYSELMPIGEPSFFHKIKTEY</sequence>
<dbReference type="GO" id="GO:0008236">
    <property type="term" value="F:serine-type peptidase activity"/>
    <property type="evidence" value="ECO:0007669"/>
    <property type="project" value="InterPro"/>
</dbReference>
<dbReference type="PANTHER" id="PTHR32060">
    <property type="entry name" value="TAIL-SPECIFIC PROTEASE"/>
    <property type="match status" value="1"/>
</dbReference>
<comment type="caution">
    <text evidence="2">The sequence shown here is derived from an EMBL/GenBank/DDBJ whole genome shotgun (WGS) entry which is preliminary data.</text>
</comment>
<dbReference type="Pfam" id="PF03572">
    <property type="entry name" value="Peptidase_S41"/>
    <property type="match status" value="1"/>
</dbReference>
<dbReference type="Gene3D" id="3.30.750.170">
    <property type="match status" value="1"/>
</dbReference>
<dbReference type="CDD" id="cd07561">
    <property type="entry name" value="Peptidase_S41_CPP_like"/>
    <property type="match status" value="1"/>
</dbReference>
<dbReference type="InterPro" id="IPR041613">
    <property type="entry name" value="Pept_S41_N"/>
</dbReference>
<proteinExistence type="predicted"/>
<gene>
    <name evidence="2" type="ORF">GAN75_10830</name>
</gene>
<dbReference type="PANTHER" id="PTHR32060:SF30">
    <property type="entry name" value="CARBOXY-TERMINAL PROCESSING PROTEASE CTPA"/>
    <property type="match status" value="1"/>
</dbReference>
<dbReference type="AlphaFoldDB" id="A0A7J5JY10"/>
<dbReference type="PROSITE" id="PS51257">
    <property type="entry name" value="PROKAR_LIPOPROTEIN"/>
    <property type="match status" value="1"/>
</dbReference>
<dbReference type="GO" id="GO:0004175">
    <property type="term" value="F:endopeptidase activity"/>
    <property type="evidence" value="ECO:0007669"/>
    <property type="project" value="TreeGrafter"/>
</dbReference>
<reference evidence="2 3" key="1">
    <citation type="journal article" date="2019" name="Nat. Med.">
        <title>A library of human gut bacterial isolates paired with longitudinal multiomics data enables mechanistic microbiome research.</title>
        <authorList>
            <person name="Poyet M."/>
            <person name="Groussin M."/>
            <person name="Gibbons S.M."/>
            <person name="Avila-Pacheco J."/>
            <person name="Jiang X."/>
            <person name="Kearney S.M."/>
            <person name="Perrotta A.R."/>
            <person name="Berdy B."/>
            <person name="Zhao S."/>
            <person name="Lieberman T.D."/>
            <person name="Swanson P.K."/>
            <person name="Smith M."/>
            <person name="Roesemann S."/>
            <person name="Alexander J.E."/>
            <person name="Rich S.A."/>
            <person name="Livny J."/>
            <person name="Vlamakis H."/>
            <person name="Clish C."/>
            <person name="Bullock K."/>
            <person name="Deik A."/>
            <person name="Scott J."/>
            <person name="Pierce K.A."/>
            <person name="Xavier R.J."/>
            <person name="Alm E.J."/>
        </authorList>
    </citation>
    <scope>NUCLEOTIDE SEQUENCE [LARGE SCALE GENOMIC DNA]</scope>
    <source>
        <strain evidence="2 3">BIOML-A160</strain>
    </source>
</reference>
<evidence type="ECO:0000313" key="3">
    <source>
        <dbReference type="Proteomes" id="UP000436825"/>
    </source>
</evidence>
<dbReference type="EMBL" id="WCRW01000006">
    <property type="protein sequence ID" value="KAB4456372.1"/>
    <property type="molecule type" value="Genomic_DNA"/>
</dbReference>
<dbReference type="GO" id="GO:0030288">
    <property type="term" value="C:outer membrane-bounded periplasmic space"/>
    <property type="evidence" value="ECO:0007669"/>
    <property type="project" value="TreeGrafter"/>
</dbReference>
<dbReference type="SMART" id="SM00245">
    <property type="entry name" value="TSPc"/>
    <property type="match status" value="1"/>
</dbReference>
<name>A0A7J5JY10_BACT4</name>
<dbReference type="InterPro" id="IPR005151">
    <property type="entry name" value="Tail-specific_protease"/>
</dbReference>
<evidence type="ECO:0000313" key="2">
    <source>
        <dbReference type="EMBL" id="KAB4456372.1"/>
    </source>
</evidence>
<feature type="domain" description="Tail specific protease" evidence="1">
    <location>
        <begin position="168"/>
        <end position="381"/>
    </location>
</feature>
<dbReference type="Proteomes" id="UP000436825">
    <property type="component" value="Unassembled WGS sequence"/>
</dbReference>
<dbReference type="Gene3D" id="2.30.42.10">
    <property type="match status" value="1"/>
</dbReference>
<dbReference type="InterPro" id="IPR029045">
    <property type="entry name" value="ClpP/crotonase-like_dom_sf"/>
</dbReference>
<dbReference type="Gene3D" id="3.90.226.10">
    <property type="entry name" value="2-enoyl-CoA Hydratase, Chain A, domain 1"/>
    <property type="match status" value="1"/>
</dbReference>
<evidence type="ECO:0000259" key="1">
    <source>
        <dbReference type="SMART" id="SM00245"/>
    </source>
</evidence>
<dbReference type="InterPro" id="IPR036034">
    <property type="entry name" value="PDZ_sf"/>
</dbReference>
<dbReference type="GO" id="GO:0007165">
    <property type="term" value="P:signal transduction"/>
    <property type="evidence" value="ECO:0007669"/>
    <property type="project" value="TreeGrafter"/>
</dbReference>
<dbReference type="SUPFAM" id="SSF52096">
    <property type="entry name" value="ClpP/crotonase"/>
    <property type="match status" value="1"/>
</dbReference>